<protein>
    <submittedName>
        <fullName evidence="4">ABC transporter substrate-binding protein</fullName>
    </submittedName>
</protein>
<dbReference type="InterPro" id="IPR015168">
    <property type="entry name" value="SsuA/THI5"/>
</dbReference>
<evidence type="ECO:0000259" key="3">
    <source>
        <dbReference type="Pfam" id="PF09084"/>
    </source>
</evidence>
<dbReference type="Gene3D" id="3.40.190.10">
    <property type="entry name" value="Periplasmic binding protein-like II"/>
    <property type="match status" value="2"/>
</dbReference>
<feature type="chain" id="PRO_5039212927" evidence="2">
    <location>
        <begin position="20"/>
        <end position="363"/>
    </location>
</feature>
<dbReference type="PANTHER" id="PTHR30024:SF46">
    <property type="entry name" value="ABC TRANSPORTER, SUBSTRATE-BINDING LIPOPROTEIN"/>
    <property type="match status" value="1"/>
</dbReference>
<organism evidence="4 5">
    <name type="scientific">Candidatus Allofournierella pullistercoris</name>
    <dbReference type="NCBI Taxonomy" id="2838597"/>
    <lineage>
        <taxon>Bacteria</taxon>
        <taxon>Bacillati</taxon>
        <taxon>Bacillota</taxon>
        <taxon>Clostridia</taxon>
        <taxon>Eubacteriales</taxon>
        <taxon>Oscillospiraceae</taxon>
        <taxon>Allofournierella</taxon>
    </lineage>
</organism>
<comment type="caution">
    <text evidence="4">The sequence shown here is derived from an EMBL/GenBank/DDBJ whole genome shotgun (WGS) entry which is preliminary data.</text>
</comment>
<feature type="domain" description="SsuA/THI5-like" evidence="3">
    <location>
        <begin position="111"/>
        <end position="298"/>
    </location>
</feature>
<dbReference type="InterPro" id="IPR027024">
    <property type="entry name" value="UCP027386_ABC_sbc_TM0202"/>
</dbReference>
<feature type="region of interest" description="Disordered" evidence="1">
    <location>
        <begin position="24"/>
        <end position="70"/>
    </location>
</feature>
<dbReference type="PANTHER" id="PTHR30024">
    <property type="entry name" value="ALIPHATIC SULFONATES-BINDING PROTEIN-RELATED"/>
    <property type="match status" value="1"/>
</dbReference>
<dbReference type="PIRSF" id="PIRSF027386">
    <property type="entry name" value="UCP027386_ABC_sbc_TM0202"/>
    <property type="match status" value="1"/>
</dbReference>
<feature type="compositionally biased region" description="Polar residues" evidence="1">
    <location>
        <begin position="44"/>
        <end position="67"/>
    </location>
</feature>
<name>A0A948T2C2_9FIRM</name>
<evidence type="ECO:0000313" key="5">
    <source>
        <dbReference type="Proteomes" id="UP000713596"/>
    </source>
</evidence>
<dbReference type="Pfam" id="PF09084">
    <property type="entry name" value="NMT1"/>
    <property type="match status" value="1"/>
</dbReference>
<evidence type="ECO:0000256" key="2">
    <source>
        <dbReference type="SAM" id="SignalP"/>
    </source>
</evidence>
<accession>A0A948T2C2</accession>
<dbReference type="PROSITE" id="PS51257">
    <property type="entry name" value="PROKAR_LIPOPROTEIN"/>
    <property type="match status" value="1"/>
</dbReference>
<reference evidence="4" key="2">
    <citation type="submission" date="2021-04" db="EMBL/GenBank/DDBJ databases">
        <authorList>
            <person name="Gilroy R."/>
        </authorList>
    </citation>
    <scope>NUCLEOTIDE SEQUENCE</scope>
    <source>
        <strain evidence="4">B5_2728</strain>
    </source>
</reference>
<evidence type="ECO:0000256" key="1">
    <source>
        <dbReference type="SAM" id="MobiDB-lite"/>
    </source>
</evidence>
<reference evidence="4" key="1">
    <citation type="journal article" date="2021" name="PeerJ">
        <title>Extensive microbial diversity within the chicken gut microbiome revealed by metagenomics and culture.</title>
        <authorList>
            <person name="Gilroy R."/>
            <person name="Ravi A."/>
            <person name="Getino M."/>
            <person name="Pursley I."/>
            <person name="Horton D.L."/>
            <person name="Alikhan N.F."/>
            <person name="Baker D."/>
            <person name="Gharbi K."/>
            <person name="Hall N."/>
            <person name="Watson M."/>
            <person name="Adriaenssens E.M."/>
            <person name="Foster-Nyarko E."/>
            <person name="Jarju S."/>
            <person name="Secka A."/>
            <person name="Antonio M."/>
            <person name="Oren A."/>
            <person name="Chaudhuri R.R."/>
            <person name="La Ragione R."/>
            <person name="Hildebrand F."/>
            <person name="Pallen M.J."/>
        </authorList>
    </citation>
    <scope>NUCLEOTIDE SEQUENCE</scope>
    <source>
        <strain evidence="4">B5_2728</strain>
    </source>
</reference>
<gene>
    <name evidence="4" type="ORF">H9882_04085</name>
</gene>
<keyword evidence="2" id="KW-0732">Signal</keyword>
<sequence>MKRILSFLMAATMALSLVACGGSDTSSSVASSQSQSASVAVSQPESESTPASQVESESTPASQPQSDETIRVAGLKGPTTMGMVKLMDEQSALETPAYQVEMFGAADEIVPLLSKGELDMAAIPANLAATLYKKTEGGVQVAAINTLGVLYVVTTGEAVESMADLKGKTIYSTGKGTTPEYVLNYLLSENGIDPTTDVTVEYKSEATEVLATLQAAGEGAVAVLPQPYVTAAQAQVEGLTVALDLTEEWNKVNQDSQLVTGVLVVRSEFAEQNPEQVEAFLKDYEASINWVNENTEQAAQLVTDAGIVAKAPLAQKALPACNLVYMAGQEMKGALEGYLQVLFDQNAASVGGAMPGADFYYGA</sequence>
<feature type="signal peptide" evidence="2">
    <location>
        <begin position="1"/>
        <end position="19"/>
    </location>
</feature>
<proteinExistence type="predicted"/>
<dbReference type="AlphaFoldDB" id="A0A948T2C2"/>
<feature type="compositionally biased region" description="Low complexity" evidence="1">
    <location>
        <begin position="26"/>
        <end position="43"/>
    </location>
</feature>
<dbReference type="Proteomes" id="UP000713596">
    <property type="component" value="Unassembled WGS sequence"/>
</dbReference>
<evidence type="ECO:0000313" key="4">
    <source>
        <dbReference type="EMBL" id="MBU3806054.1"/>
    </source>
</evidence>
<dbReference type="SUPFAM" id="SSF53850">
    <property type="entry name" value="Periplasmic binding protein-like II"/>
    <property type="match status" value="1"/>
</dbReference>
<dbReference type="EMBL" id="JAHLFP010000031">
    <property type="protein sequence ID" value="MBU3806054.1"/>
    <property type="molecule type" value="Genomic_DNA"/>
</dbReference>